<protein>
    <submittedName>
        <fullName evidence="5">Amino acid adenylation domain-containing protein</fullName>
    </submittedName>
</protein>
<dbReference type="Pfam" id="PF00550">
    <property type="entry name" value="PP-binding"/>
    <property type="match status" value="1"/>
</dbReference>
<accession>A0ABS9T5Y3</accession>
<dbReference type="InterPro" id="IPR000873">
    <property type="entry name" value="AMP-dep_synth/lig_dom"/>
</dbReference>
<dbReference type="CDD" id="cd05930">
    <property type="entry name" value="A_NRPS"/>
    <property type="match status" value="1"/>
</dbReference>
<dbReference type="Gene3D" id="3.30.300.30">
    <property type="match status" value="1"/>
</dbReference>
<organism evidence="5 6">
    <name type="scientific">Streptomyces marispadix</name>
    <dbReference type="NCBI Taxonomy" id="2922868"/>
    <lineage>
        <taxon>Bacteria</taxon>
        <taxon>Bacillati</taxon>
        <taxon>Actinomycetota</taxon>
        <taxon>Actinomycetes</taxon>
        <taxon>Kitasatosporales</taxon>
        <taxon>Streptomycetaceae</taxon>
        <taxon>Streptomyces</taxon>
    </lineage>
</organism>
<dbReference type="InterPro" id="IPR042099">
    <property type="entry name" value="ANL_N_sf"/>
</dbReference>
<dbReference type="PANTHER" id="PTHR45527">
    <property type="entry name" value="NONRIBOSOMAL PEPTIDE SYNTHETASE"/>
    <property type="match status" value="1"/>
</dbReference>
<feature type="domain" description="Carrier" evidence="4">
    <location>
        <begin position="582"/>
        <end position="657"/>
    </location>
</feature>
<keyword evidence="6" id="KW-1185">Reference proteome</keyword>
<name>A0ABS9T5Y3_9ACTN</name>
<keyword evidence="2" id="KW-0597">Phosphoprotein</keyword>
<sequence>MKYDSTDRPGTDPQPGEGTRGDAAPGEQADSATSASLLTRFRRQAARTPATTALIVGGAEVTYRELDLASAALADRLRRRGAGPGRVVCIRLEQNALAVTAMLAALRTGAAWAVVEPDQPNGRLRALLADTDCAVVVVSGPDPALAELPEGTTAYDVAGLGIRELAAEGEQSTSTGARGPGDADVPETAPAYIVCTSGSTGTPKGVLVSRGQLATSISPREWVYGSGHSTFLMAMRLSFDGMLGGMFWSFANGHTLLLPDDKQLRQVHELARLAGEFSATHLIVVPSYYRALLTESRLLPGTLRLVVVAGEPCTQDLVRLHHERLPGTPLANEYGPTETTISCTVQPGVDPSWERVPIGRPWRGAEARVLDERLREVPRGERGELYIGGGFVALGYAGQPAKTAERFVADPYGPPGARLYRTGDIAHVDASGALHCHGRTDHQVKIRGTRVELGETEAVLETHPRVGQAVVLYDTSAAEPRLVAFLTPVTPGDPAPAWAELREHCGEHLVEQAVPVLFHALERMPRSSSGKADRNALAAMIAQDPASFEAQAPVPFEARSPASSEQDGRDAHGGHASGAVAADPAGHLRAVTEIWAAVLGHGESGPDDNFFSVGGSSLRVIDLHKRLERKWPGVLRVGELFDLTTIAAQAEALTARLGVRTRRDEHVPSAYEL</sequence>
<dbReference type="Proteomes" id="UP001166784">
    <property type="component" value="Unassembled WGS sequence"/>
</dbReference>
<dbReference type="InterPro" id="IPR025110">
    <property type="entry name" value="AMP-bd_C"/>
</dbReference>
<evidence type="ECO:0000313" key="6">
    <source>
        <dbReference type="Proteomes" id="UP001166784"/>
    </source>
</evidence>
<comment type="caution">
    <text evidence="5">The sequence shown here is derived from an EMBL/GenBank/DDBJ whole genome shotgun (WGS) entry which is preliminary data.</text>
</comment>
<feature type="compositionally biased region" description="Basic and acidic residues" evidence="3">
    <location>
        <begin position="1"/>
        <end position="10"/>
    </location>
</feature>
<keyword evidence="1" id="KW-0596">Phosphopantetheine</keyword>
<dbReference type="PROSITE" id="PS50075">
    <property type="entry name" value="CARRIER"/>
    <property type="match status" value="1"/>
</dbReference>
<dbReference type="Pfam" id="PF13193">
    <property type="entry name" value="AMP-binding_C"/>
    <property type="match status" value="1"/>
</dbReference>
<dbReference type="SMART" id="SM00823">
    <property type="entry name" value="PKS_PP"/>
    <property type="match status" value="1"/>
</dbReference>
<dbReference type="InterPro" id="IPR020845">
    <property type="entry name" value="AMP-binding_CS"/>
</dbReference>
<dbReference type="EMBL" id="JAKWJU010000002">
    <property type="protein sequence ID" value="MCH6163955.1"/>
    <property type="molecule type" value="Genomic_DNA"/>
</dbReference>
<dbReference type="PANTHER" id="PTHR45527:SF1">
    <property type="entry name" value="FATTY ACID SYNTHASE"/>
    <property type="match status" value="1"/>
</dbReference>
<evidence type="ECO:0000256" key="1">
    <source>
        <dbReference type="ARBA" id="ARBA00022450"/>
    </source>
</evidence>
<reference evidence="5" key="2">
    <citation type="journal article" date="2023" name="Int. J. Syst. Evol. Microbiol.">
        <title>Streptomyces marispadix sp. nov., isolated from marine beach sediment of the Northern Coast of Portugal.</title>
        <authorList>
            <person name="dos Santos J.D.N."/>
            <person name="Vitorino I.R."/>
            <person name="Kallscheuer N."/>
            <person name="Srivastava A."/>
            <person name="Krautwurst S."/>
            <person name="Marz M."/>
            <person name="Jogler C."/>
            <person name="Lobo Da Cunha A."/>
            <person name="Catita J."/>
            <person name="Goncalves H."/>
            <person name="Gonzalez I."/>
            <person name="Reyes F."/>
            <person name="Lage O.M."/>
        </authorList>
    </citation>
    <scope>NUCLEOTIDE SEQUENCE</scope>
    <source>
        <strain evidence="5">M600PL45_2</strain>
    </source>
</reference>
<feature type="region of interest" description="Disordered" evidence="3">
    <location>
        <begin position="1"/>
        <end position="32"/>
    </location>
</feature>
<dbReference type="Gene3D" id="1.10.1200.10">
    <property type="entry name" value="ACP-like"/>
    <property type="match status" value="1"/>
</dbReference>
<dbReference type="Pfam" id="PF00501">
    <property type="entry name" value="AMP-binding"/>
    <property type="match status" value="1"/>
</dbReference>
<dbReference type="InterPro" id="IPR020806">
    <property type="entry name" value="PKS_PP-bd"/>
</dbReference>
<feature type="region of interest" description="Disordered" evidence="3">
    <location>
        <begin position="557"/>
        <end position="582"/>
    </location>
</feature>
<evidence type="ECO:0000313" key="5">
    <source>
        <dbReference type="EMBL" id="MCH6163955.1"/>
    </source>
</evidence>
<dbReference type="NCBIfam" id="TIGR01733">
    <property type="entry name" value="AA-adenyl-dom"/>
    <property type="match status" value="1"/>
</dbReference>
<dbReference type="Gene3D" id="3.40.50.12780">
    <property type="entry name" value="N-terminal domain of ligase-like"/>
    <property type="match status" value="1"/>
</dbReference>
<reference evidence="5" key="1">
    <citation type="submission" date="2022-03" db="EMBL/GenBank/DDBJ databases">
        <authorList>
            <person name="Santos J.D.N."/>
            <person name="Kallscheuer N."/>
            <person name="Jogler C."/>
            <person name="Lage O.M."/>
        </authorList>
    </citation>
    <scope>NUCLEOTIDE SEQUENCE</scope>
    <source>
        <strain evidence="5">M600PL45_2</strain>
    </source>
</reference>
<dbReference type="SUPFAM" id="SSF47336">
    <property type="entry name" value="ACP-like"/>
    <property type="match status" value="1"/>
</dbReference>
<dbReference type="InterPro" id="IPR045851">
    <property type="entry name" value="AMP-bd_C_sf"/>
</dbReference>
<gene>
    <name evidence="5" type="ORF">MMA15_27210</name>
</gene>
<proteinExistence type="predicted"/>
<dbReference type="SUPFAM" id="SSF56801">
    <property type="entry name" value="Acetyl-CoA synthetase-like"/>
    <property type="match status" value="1"/>
</dbReference>
<dbReference type="RefSeq" id="WP_241062810.1">
    <property type="nucleotide sequence ID" value="NZ_JAKWJU010000002.1"/>
</dbReference>
<dbReference type="InterPro" id="IPR036736">
    <property type="entry name" value="ACP-like_sf"/>
</dbReference>
<dbReference type="InterPro" id="IPR010071">
    <property type="entry name" value="AA_adenyl_dom"/>
</dbReference>
<evidence type="ECO:0000259" key="4">
    <source>
        <dbReference type="PROSITE" id="PS50075"/>
    </source>
</evidence>
<dbReference type="PROSITE" id="PS00455">
    <property type="entry name" value="AMP_BINDING"/>
    <property type="match status" value="1"/>
</dbReference>
<evidence type="ECO:0000256" key="2">
    <source>
        <dbReference type="ARBA" id="ARBA00022553"/>
    </source>
</evidence>
<dbReference type="InterPro" id="IPR009081">
    <property type="entry name" value="PP-bd_ACP"/>
</dbReference>
<evidence type="ECO:0000256" key="3">
    <source>
        <dbReference type="SAM" id="MobiDB-lite"/>
    </source>
</evidence>